<feature type="domain" description="Amidohydrolase 3" evidence="1">
    <location>
        <begin position="59"/>
        <end position="527"/>
    </location>
</feature>
<proteinExistence type="predicted"/>
<dbReference type="Proteomes" id="UP001551675">
    <property type="component" value="Unassembled WGS sequence"/>
</dbReference>
<protein>
    <submittedName>
        <fullName evidence="2">Amidohydrolase</fullName>
    </submittedName>
</protein>
<organism evidence="2 3">
    <name type="scientific">Microtetraspora glauca</name>
    <dbReference type="NCBI Taxonomy" id="1996"/>
    <lineage>
        <taxon>Bacteria</taxon>
        <taxon>Bacillati</taxon>
        <taxon>Actinomycetota</taxon>
        <taxon>Actinomycetes</taxon>
        <taxon>Streptosporangiales</taxon>
        <taxon>Streptosporangiaceae</taxon>
        <taxon>Microtetraspora</taxon>
    </lineage>
</organism>
<dbReference type="InterPro" id="IPR011059">
    <property type="entry name" value="Metal-dep_hydrolase_composite"/>
</dbReference>
<dbReference type="Gene3D" id="2.30.40.10">
    <property type="entry name" value="Urease, subunit C, domain 1"/>
    <property type="match status" value="1"/>
</dbReference>
<gene>
    <name evidence="2" type="ORF">AB0I59_35925</name>
</gene>
<reference evidence="2 3" key="1">
    <citation type="submission" date="2024-06" db="EMBL/GenBank/DDBJ databases">
        <title>The Natural Products Discovery Center: Release of the First 8490 Sequenced Strains for Exploring Actinobacteria Biosynthetic Diversity.</title>
        <authorList>
            <person name="Kalkreuter E."/>
            <person name="Kautsar S.A."/>
            <person name="Yang D."/>
            <person name="Bader C.D."/>
            <person name="Teijaro C.N."/>
            <person name="Fluegel L."/>
            <person name="Davis C.M."/>
            <person name="Simpson J.R."/>
            <person name="Lauterbach L."/>
            <person name="Steele A.D."/>
            <person name="Gui C."/>
            <person name="Meng S."/>
            <person name="Li G."/>
            <person name="Viehrig K."/>
            <person name="Ye F."/>
            <person name="Su P."/>
            <person name="Kiefer A.F."/>
            <person name="Nichols A."/>
            <person name="Cepeda A.J."/>
            <person name="Yan W."/>
            <person name="Fan B."/>
            <person name="Jiang Y."/>
            <person name="Adhikari A."/>
            <person name="Zheng C.-J."/>
            <person name="Schuster L."/>
            <person name="Cowan T.M."/>
            <person name="Smanski M.J."/>
            <person name="Chevrette M.G."/>
            <person name="De Carvalho L.P.S."/>
            <person name="Shen B."/>
        </authorList>
    </citation>
    <scope>NUCLEOTIDE SEQUENCE [LARGE SCALE GENOMIC DNA]</scope>
    <source>
        <strain evidence="2 3">NPDC050100</strain>
    </source>
</reference>
<dbReference type="PANTHER" id="PTHR22642:SF2">
    <property type="entry name" value="PROTEIN LONG AFTER FAR-RED 3"/>
    <property type="match status" value="1"/>
</dbReference>
<evidence type="ECO:0000313" key="2">
    <source>
        <dbReference type="EMBL" id="MEV0974011.1"/>
    </source>
</evidence>
<dbReference type="Gene3D" id="3.10.310.70">
    <property type="match status" value="1"/>
</dbReference>
<dbReference type="SUPFAM" id="SSF51338">
    <property type="entry name" value="Composite domain of metallo-dependent hydrolases"/>
    <property type="match status" value="1"/>
</dbReference>
<dbReference type="RefSeq" id="WP_358140169.1">
    <property type="nucleotide sequence ID" value="NZ_JBFALK010000026.1"/>
</dbReference>
<dbReference type="InterPro" id="IPR033932">
    <property type="entry name" value="YtcJ-like"/>
</dbReference>
<dbReference type="Pfam" id="PF07969">
    <property type="entry name" value="Amidohydro_3"/>
    <property type="match status" value="1"/>
</dbReference>
<dbReference type="CDD" id="cd01300">
    <property type="entry name" value="YtcJ_like"/>
    <property type="match status" value="1"/>
</dbReference>
<dbReference type="InterPro" id="IPR013108">
    <property type="entry name" value="Amidohydro_3"/>
</dbReference>
<dbReference type="PANTHER" id="PTHR22642">
    <property type="entry name" value="IMIDAZOLONEPROPIONASE"/>
    <property type="match status" value="1"/>
</dbReference>
<dbReference type="SUPFAM" id="SSF51556">
    <property type="entry name" value="Metallo-dependent hydrolases"/>
    <property type="match status" value="1"/>
</dbReference>
<dbReference type="EMBL" id="JBFALK010000026">
    <property type="protein sequence ID" value="MEV0974011.1"/>
    <property type="molecule type" value="Genomic_DNA"/>
</dbReference>
<comment type="caution">
    <text evidence="2">The sequence shown here is derived from an EMBL/GenBank/DDBJ whole genome shotgun (WGS) entry which is preliminary data.</text>
</comment>
<dbReference type="InterPro" id="IPR032466">
    <property type="entry name" value="Metal_Hydrolase"/>
</dbReference>
<dbReference type="Gene3D" id="3.20.20.140">
    <property type="entry name" value="Metal-dependent hydrolases"/>
    <property type="match status" value="1"/>
</dbReference>
<sequence length="531" mass="57143">MMDATPKHLTIINGRLFLPGASTGPRPDDAPTALVIEDGRISAVVSDAEALRLRHPRAQVIDAAGGSVLPGFDDAHIHVIPGGQWDGLLALRGAATVPELQARIAEYAAAHPELPWIWGGGWHYAAWGEARPAKELLDAVLPDRPAMMTCMDGHSYWVNSAALRAAGIDRHTPDPVNGTIVRDPATGEPTGWLKEKAGQLIYRVMPEPTHHDLKLALRRAVQVLNASGFTAVQDARTDPREVPVWREVLAEGGLTLRSRIALPMAPEQSLTDWRTTLDEHAELVAPLRGGDWLTSGIVKGFVDGVIESRTAAMLAPYEGEESSGVPAFEPEQLTAFTVEAHRRGWQVQLHAIGDRAVRMALDAFEAAGRRRHRVEHVEVIHPEDVKRFAALDVVASMQPAHAFSAPDRAHDWHGVIGPERAAANWPMSAIHASGGVIALGSDWPVVDFDPFMTLHAAMSADHALTLPQALTAYGRGAAYAAHAEHRRGGVAVGMDADLVVLDRNLLDSGDVRGTGVVATIVDGVVVHRTAR</sequence>
<keyword evidence="3" id="KW-1185">Reference proteome</keyword>
<evidence type="ECO:0000259" key="1">
    <source>
        <dbReference type="Pfam" id="PF07969"/>
    </source>
</evidence>
<accession>A0ABV3GRH9</accession>
<evidence type="ECO:0000313" key="3">
    <source>
        <dbReference type="Proteomes" id="UP001551675"/>
    </source>
</evidence>
<name>A0ABV3GRH9_MICGL</name>